<organism evidence="2 3">
    <name type="scientific">Liparis tanakae</name>
    <name type="common">Tanaka's snailfish</name>
    <dbReference type="NCBI Taxonomy" id="230148"/>
    <lineage>
        <taxon>Eukaryota</taxon>
        <taxon>Metazoa</taxon>
        <taxon>Chordata</taxon>
        <taxon>Craniata</taxon>
        <taxon>Vertebrata</taxon>
        <taxon>Euteleostomi</taxon>
        <taxon>Actinopterygii</taxon>
        <taxon>Neopterygii</taxon>
        <taxon>Teleostei</taxon>
        <taxon>Neoteleostei</taxon>
        <taxon>Acanthomorphata</taxon>
        <taxon>Eupercaria</taxon>
        <taxon>Perciformes</taxon>
        <taxon>Cottioidei</taxon>
        <taxon>Cottales</taxon>
        <taxon>Liparidae</taxon>
        <taxon>Liparis</taxon>
    </lineage>
</organism>
<dbReference type="Proteomes" id="UP000314294">
    <property type="component" value="Unassembled WGS sequence"/>
</dbReference>
<sequence>MWSEPSGDTPANNPPGEQERGALVCENSLGVIPTAIYVNDCTTTDNKQCMERAVNPRGFRASHAGRPPQRSRRCYSHRRKHSFQFTYNTEGPDGAPFSPRTCTPPSPIAAIYTGSRYPRPRRTEHLHPL</sequence>
<comment type="caution">
    <text evidence="2">The sequence shown here is derived from an EMBL/GenBank/DDBJ whole genome shotgun (WGS) entry which is preliminary data.</text>
</comment>
<evidence type="ECO:0000256" key="1">
    <source>
        <dbReference type="SAM" id="MobiDB-lite"/>
    </source>
</evidence>
<gene>
    <name evidence="2" type="ORF">EYF80_033905</name>
</gene>
<evidence type="ECO:0000313" key="2">
    <source>
        <dbReference type="EMBL" id="TNN55906.1"/>
    </source>
</evidence>
<keyword evidence="3" id="KW-1185">Reference proteome</keyword>
<reference evidence="2 3" key="1">
    <citation type="submission" date="2019-03" db="EMBL/GenBank/DDBJ databases">
        <title>First draft genome of Liparis tanakae, snailfish: a comprehensive survey of snailfish specific genes.</title>
        <authorList>
            <person name="Kim W."/>
            <person name="Song I."/>
            <person name="Jeong J.-H."/>
            <person name="Kim D."/>
            <person name="Kim S."/>
            <person name="Ryu S."/>
            <person name="Song J.Y."/>
            <person name="Lee S.K."/>
        </authorList>
    </citation>
    <scope>NUCLEOTIDE SEQUENCE [LARGE SCALE GENOMIC DNA]</scope>
    <source>
        <tissue evidence="2">Muscle</tissue>
    </source>
</reference>
<feature type="region of interest" description="Disordered" evidence="1">
    <location>
        <begin position="86"/>
        <end position="110"/>
    </location>
</feature>
<proteinExistence type="predicted"/>
<protein>
    <submittedName>
        <fullName evidence="2">Uncharacterized protein</fullName>
    </submittedName>
</protein>
<dbReference type="AlphaFoldDB" id="A0A4Z2GR19"/>
<feature type="region of interest" description="Disordered" evidence="1">
    <location>
        <begin position="1"/>
        <end position="22"/>
    </location>
</feature>
<dbReference type="EMBL" id="SRLO01000443">
    <property type="protein sequence ID" value="TNN55906.1"/>
    <property type="molecule type" value="Genomic_DNA"/>
</dbReference>
<evidence type="ECO:0000313" key="3">
    <source>
        <dbReference type="Proteomes" id="UP000314294"/>
    </source>
</evidence>
<accession>A0A4Z2GR19</accession>
<name>A0A4Z2GR19_9TELE</name>